<accession>A0A066W3V1</accession>
<reference evidence="2 3" key="1">
    <citation type="submission" date="2014-05" db="EMBL/GenBank/DDBJ databases">
        <title>Draft genome sequence of a rare smut relative, Tilletiaria anomala UBC 951.</title>
        <authorList>
            <consortium name="DOE Joint Genome Institute"/>
            <person name="Toome M."/>
            <person name="Kuo A."/>
            <person name="Henrissat B."/>
            <person name="Lipzen A."/>
            <person name="Tritt A."/>
            <person name="Yoshinaga Y."/>
            <person name="Zane M."/>
            <person name="Barry K."/>
            <person name="Grigoriev I.V."/>
            <person name="Spatafora J.W."/>
            <person name="Aimea M.C."/>
        </authorList>
    </citation>
    <scope>NUCLEOTIDE SEQUENCE [LARGE SCALE GENOMIC DNA]</scope>
    <source>
        <strain evidence="2 3">UBC 951</strain>
    </source>
</reference>
<evidence type="ECO:0000256" key="1">
    <source>
        <dbReference type="SAM" id="MobiDB-lite"/>
    </source>
</evidence>
<dbReference type="GeneID" id="25261382"/>
<dbReference type="AlphaFoldDB" id="A0A066W3V1"/>
<evidence type="ECO:0000313" key="2">
    <source>
        <dbReference type="EMBL" id="KDN45440.1"/>
    </source>
</evidence>
<feature type="non-terminal residue" evidence="2">
    <location>
        <position position="1"/>
    </location>
</feature>
<feature type="region of interest" description="Disordered" evidence="1">
    <location>
        <begin position="1"/>
        <end position="106"/>
    </location>
</feature>
<comment type="caution">
    <text evidence="2">The sequence shown here is derived from an EMBL/GenBank/DDBJ whole genome shotgun (WGS) entry which is preliminary data.</text>
</comment>
<dbReference type="InParanoid" id="A0A066W3V1"/>
<name>A0A066W3V1_TILAU</name>
<gene>
    <name evidence="2" type="ORF">K437DRAFT_121347</name>
</gene>
<dbReference type="HOGENOM" id="CLU_1717699_0_0_1"/>
<protein>
    <submittedName>
        <fullName evidence="2">Uncharacterized protein</fullName>
    </submittedName>
</protein>
<sequence length="153" mass="16122">QQQHRAQRKEARSAPPPLTADPTQRERESKRGPQHSTMTHKQDHPAAPPAQKRIKLHHVHPPLTEAAHAGGDNSDGGSDSSSSSSAMPHVRPLGNALGLPSAQTSGVRTRGLGRLAGCSDELLLETLLPRIARAYACACALDSRAAAANVGDD</sequence>
<evidence type="ECO:0000313" key="3">
    <source>
        <dbReference type="Proteomes" id="UP000027361"/>
    </source>
</evidence>
<organism evidence="2 3">
    <name type="scientific">Tilletiaria anomala (strain ATCC 24038 / CBS 436.72 / UBC 951)</name>
    <dbReference type="NCBI Taxonomy" id="1037660"/>
    <lineage>
        <taxon>Eukaryota</taxon>
        <taxon>Fungi</taxon>
        <taxon>Dikarya</taxon>
        <taxon>Basidiomycota</taxon>
        <taxon>Ustilaginomycotina</taxon>
        <taxon>Exobasidiomycetes</taxon>
        <taxon>Georgefischeriales</taxon>
        <taxon>Tilletiariaceae</taxon>
        <taxon>Tilletiaria</taxon>
    </lineage>
</organism>
<dbReference type="RefSeq" id="XP_013243173.1">
    <property type="nucleotide sequence ID" value="XM_013387719.1"/>
</dbReference>
<feature type="non-terminal residue" evidence="2">
    <location>
        <position position="153"/>
    </location>
</feature>
<dbReference type="EMBL" id="JMSN01000042">
    <property type="protein sequence ID" value="KDN45440.1"/>
    <property type="molecule type" value="Genomic_DNA"/>
</dbReference>
<proteinExistence type="predicted"/>
<keyword evidence="3" id="KW-1185">Reference proteome</keyword>
<dbReference type="Proteomes" id="UP000027361">
    <property type="component" value="Unassembled WGS sequence"/>
</dbReference>
<feature type="compositionally biased region" description="Low complexity" evidence="1">
    <location>
        <begin position="70"/>
        <end position="85"/>
    </location>
</feature>